<dbReference type="EMBL" id="KL584974">
    <property type="protein sequence ID" value="KEQ89206.1"/>
    <property type="molecule type" value="Genomic_DNA"/>
</dbReference>
<protein>
    <submittedName>
        <fullName evidence="1">Uncharacterized protein</fullName>
    </submittedName>
</protein>
<name>A0A074YQT8_AURPU</name>
<evidence type="ECO:0000313" key="2">
    <source>
        <dbReference type="Proteomes" id="UP000030706"/>
    </source>
</evidence>
<reference evidence="1 2" key="1">
    <citation type="journal article" date="2014" name="BMC Genomics">
        <title>Genome sequencing of four Aureobasidium pullulans varieties: biotechnological potential, stress tolerance, and description of new species.</title>
        <authorList>
            <person name="Gostin Ar C."/>
            <person name="Ohm R.A."/>
            <person name="Kogej T."/>
            <person name="Sonjak S."/>
            <person name="Turk M."/>
            <person name="Zajc J."/>
            <person name="Zalar P."/>
            <person name="Grube M."/>
            <person name="Sun H."/>
            <person name="Han J."/>
            <person name="Sharma A."/>
            <person name="Chiniquy J."/>
            <person name="Ngan C.Y."/>
            <person name="Lipzen A."/>
            <person name="Barry K."/>
            <person name="Grigoriev I.V."/>
            <person name="Gunde-Cimerman N."/>
        </authorList>
    </citation>
    <scope>NUCLEOTIDE SEQUENCE [LARGE SCALE GENOMIC DNA]</scope>
    <source>
        <strain evidence="1 2">EXF-150</strain>
    </source>
</reference>
<dbReference type="HOGENOM" id="CLU_1045789_0_0_1"/>
<sequence length="266" mass="31323">MELRKEEVCLRNRAESRASRTLNLTSGKCFRFRLSKRFSHLYQQHQIFVLGRPTPTSHFSPNQHRHYSELSHQNHRILLLTCLIQRSRDGELLCGDSAAHYLANPSFKSQKKTRMSFKLTARAVAAFSLPIRSGLSFWSLSRTQAPRRLFTGTFNYSASTEQQEALEERRAKWREWARSRRERLKSDPEAYEKVRQKGREYCQKLWATNESTRKKHTLCNWVIRVVANGTQVDWTTHEAVITTERVEHDCATCHRPYHNGVKLWYV</sequence>
<dbReference type="GeneID" id="40743138"/>
<accession>A0A074YQT8</accession>
<dbReference type="RefSeq" id="XP_029765393.1">
    <property type="nucleotide sequence ID" value="XM_029900832.1"/>
</dbReference>
<dbReference type="AlphaFoldDB" id="A0A074YQT8"/>
<dbReference type="Proteomes" id="UP000030706">
    <property type="component" value="Unassembled WGS sequence"/>
</dbReference>
<gene>
    <name evidence="1" type="ORF">M438DRAFT_2761</name>
</gene>
<keyword evidence="2" id="KW-1185">Reference proteome</keyword>
<proteinExistence type="predicted"/>
<organism evidence="1 2">
    <name type="scientific">Aureobasidium pullulans EXF-150</name>
    <dbReference type="NCBI Taxonomy" id="1043002"/>
    <lineage>
        <taxon>Eukaryota</taxon>
        <taxon>Fungi</taxon>
        <taxon>Dikarya</taxon>
        <taxon>Ascomycota</taxon>
        <taxon>Pezizomycotina</taxon>
        <taxon>Dothideomycetes</taxon>
        <taxon>Dothideomycetidae</taxon>
        <taxon>Dothideales</taxon>
        <taxon>Saccotheciaceae</taxon>
        <taxon>Aureobasidium</taxon>
    </lineage>
</organism>
<evidence type="ECO:0000313" key="1">
    <source>
        <dbReference type="EMBL" id="KEQ89206.1"/>
    </source>
</evidence>